<comment type="caution">
    <text evidence="3">The sequence shown here is derived from an EMBL/GenBank/DDBJ whole genome shotgun (WGS) entry which is preliminary data.</text>
</comment>
<proteinExistence type="predicted"/>
<dbReference type="OrthoDB" id="3199651at2759"/>
<keyword evidence="4" id="KW-1185">Reference proteome</keyword>
<reference evidence="3" key="1">
    <citation type="journal article" date="2021" name="New Phytol.">
        <title>Evolutionary innovations through gain and loss of genes in the ectomycorrhizal Boletales.</title>
        <authorList>
            <person name="Wu G."/>
            <person name="Miyauchi S."/>
            <person name="Morin E."/>
            <person name="Kuo A."/>
            <person name="Drula E."/>
            <person name="Varga T."/>
            <person name="Kohler A."/>
            <person name="Feng B."/>
            <person name="Cao Y."/>
            <person name="Lipzen A."/>
            <person name="Daum C."/>
            <person name="Hundley H."/>
            <person name="Pangilinan J."/>
            <person name="Johnson J."/>
            <person name="Barry K."/>
            <person name="LaButti K."/>
            <person name="Ng V."/>
            <person name="Ahrendt S."/>
            <person name="Min B."/>
            <person name="Choi I.G."/>
            <person name="Park H."/>
            <person name="Plett J.M."/>
            <person name="Magnuson J."/>
            <person name="Spatafora J.W."/>
            <person name="Nagy L.G."/>
            <person name="Henrissat B."/>
            <person name="Grigoriev I.V."/>
            <person name="Yang Z.L."/>
            <person name="Xu J."/>
            <person name="Martin F.M."/>
        </authorList>
    </citation>
    <scope>NUCLEOTIDE SEQUENCE</scope>
    <source>
        <strain evidence="3">KKN 215</strain>
    </source>
</reference>
<organism evidence="3 4">
    <name type="scientific">Cristinia sonorae</name>
    <dbReference type="NCBI Taxonomy" id="1940300"/>
    <lineage>
        <taxon>Eukaryota</taxon>
        <taxon>Fungi</taxon>
        <taxon>Dikarya</taxon>
        <taxon>Basidiomycota</taxon>
        <taxon>Agaricomycotina</taxon>
        <taxon>Agaricomycetes</taxon>
        <taxon>Agaricomycetidae</taxon>
        <taxon>Agaricales</taxon>
        <taxon>Pleurotineae</taxon>
        <taxon>Stephanosporaceae</taxon>
        <taxon>Cristinia</taxon>
    </lineage>
</organism>
<evidence type="ECO:0000256" key="2">
    <source>
        <dbReference type="SAM" id="Phobius"/>
    </source>
</evidence>
<dbReference type="EMBL" id="JAEVFJ010000004">
    <property type="protein sequence ID" value="KAH8105310.1"/>
    <property type="molecule type" value="Genomic_DNA"/>
</dbReference>
<sequence>MNTPPASVSSSDLPPARQRKGLRSVKPPLHSISMRRFNYYIALAATLIFAIYVYRIMQWKADAGGWWNLALGKKPPAVQNMQDARANWKAGPEGNSNNAGDSNVNVKQEFGGDADVERRINELAAALGLPSKDLASAIAGAVREYVPPASISSIAAHQTGDAVKFIVDPSGASSSEAANQPGATAAHAYQAVAAAFEAAVGLDEPPSEVGL</sequence>
<name>A0A8K0UWM0_9AGAR</name>
<evidence type="ECO:0000313" key="3">
    <source>
        <dbReference type="EMBL" id="KAH8105310.1"/>
    </source>
</evidence>
<keyword evidence="2" id="KW-1133">Transmembrane helix</keyword>
<dbReference type="Proteomes" id="UP000813824">
    <property type="component" value="Unassembled WGS sequence"/>
</dbReference>
<keyword evidence="2" id="KW-0812">Transmembrane</keyword>
<protein>
    <submittedName>
        <fullName evidence="3">Uncharacterized protein</fullName>
    </submittedName>
</protein>
<evidence type="ECO:0000313" key="4">
    <source>
        <dbReference type="Proteomes" id="UP000813824"/>
    </source>
</evidence>
<feature type="transmembrane region" description="Helical" evidence="2">
    <location>
        <begin position="37"/>
        <end position="54"/>
    </location>
</feature>
<keyword evidence="2" id="KW-0472">Membrane</keyword>
<gene>
    <name evidence="3" type="ORF">BXZ70DRAFT_517738</name>
</gene>
<accession>A0A8K0UWM0</accession>
<evidence type="ECO:0000256" key="1">
    <source>
        <dbReference type="SAM" id="MobiDB-lite"/>
    </source>
</evidence>
<feature type="compositionally biased region" description="Polar residues" evidence="1">
    <location>
        <begin position="1"/>
        <end position="12"/>
    </location>
</feature>
<dbReference type="AlphaFoldDB" id="A0A8K0UWM0"/>
<feature type="region of interest" description="Disordered" evidence="1">
    <location>
        <begin position="1"/>
        <end position="24"/>
    </location>
</feature>